<dbReference type="OrthoDB" id="3883941at2759"/>
<organism evidence="1 2">
    <name type="scientific">Botryosphaeria dothidea</name>
    <dbReference type="NCBI Taxonomy" id="55169"/>
    <lineage>
        <taxon>Eukaryota</taxon>
        <taxon>Fungi</taxon>
        <taxon>Dikarya</taxon>
        <taxon>Ascomycota</taxon>
        <taxon>Pezizomycotina</taxon>
        <taxon>Dothideomycetes</taxon>
        <taxon>Dothideomycetes incertae sedis</taxon>
        <taxon>Botryosphaeriales</taxon>
        <taxon>Botryosphaeriaceae</taxon>
        <taxon>Botryosphaeria</taxon>
    </lineage>
</organism>
<dbReference type="SUPFAM" id="SSF69989">
    <property type="entry name" value="C-terminal domain of PLC-beta"/>
    <property type="match status" value="1"/>
</dbReference>
<accession>A0A8H4N592</accession>
<reference evidence="1" key="1">
    <citation type="submission" date="2020-04" db="EMBL/GenBank/DDBJ databases">
        <title>Genome Assembly and Annotation of Botryosphaeria dothidea sdau 11-99, a Latent Pathogen of Apple Fruit Ring Rot in China.</title>
        <authorList>
            <person name="Yu C."/>
            <person name="Diao Y."/>
            <person name="Lu Q."/>
            <person name="Zhao J."/>
            <person name="Cui S."/>
            <person name="Peng C."/>
            <person name="He B."/>
            <person name="Liu H."/>
        </authorList>
    </citation>
    <scope>NUCLEOTIDE SEQUENCE [LARGE SCALE GENOMIC DNA]</scope>
    <source>
        <strain evidence="1">Sdau11-99</strain>
    </source>
</reference>
<gene>
    <name evidence="1" type="ORF">GTA08_BOTSDO03381</name>
</gene>
<evidence type="ECO:0000313" key="2">
    <source>
        <dbReference type="Proteomes" id="UP000572817"/>
    </source>
</evidence>
<dbReference type="EMBL" id="WWBZ02000016">
    <property type="protein sequence ID" value="KAF4309505.1"/>
    <property type="molecule type" value="Genomic_DNA"/>
</dbReference>
<comment type="caution">
    <text evidence="1">The sequence shown here is derived from an EMBL/GenBank/DDBJ whole genome shotgun (WGS) entry which is preliminary data.</text>
</comment>
<protein>
    <submittedName>
        <fullName evidence="1">Uncharacterized protein</fullName>
    </submittedName>
</protein>
<dbReference type="Proteomes" id="UP000572817">
    <property type="component" value="Unassembled WGS sequence"/>
</dbReference>
<evidence type="ECO:0000313" key="1">
    <source>
        <dbReference type="EMBL" id="KAF4309505.1"/>
    </source>
</evidence>
<sequence length="253" mass="28234">MPLRAGATAVRHDDARAWNALQKHLKRIGQLAGDAAQDIIDQNPQLKDKVGGSLDQLKQMGDQYGPEAKKQVDDTWNQIRDIVKGGVSTDTADKIKKLIQDKREELKKAGDQAWQKGLEQAKPYLDKNPKAKELIEKNAEALKQGNVKELWDTVREAPDSGDVKKVEEKIQSQVDKVKSRGFGGLEQYFNMVPGGSQIIPKLQLLQEVAQKRGKDAEQLLKETGEEITQVLNKKSEKAKKLMEETKSESEAKG</sequence>
<proteinExistence type="predicted"/>
<name>A0A8H4N592_9PEZI</name>
<dbReference type="AlphaFoldDB" id="A0A8H4N592"/>
<keyword evidence="2" id="KW-1185">Reference proteome</keyword>